<dbReference type="InterPro" id="IPR038404">
    <property type="entry name" value="TRAP_DctP_sf"/>
</dbReference>
<evidence type="ECO:0000313" key="4">
    <source>
        <dbReference type="Proteomes" id="UP000494108"/>
    </source>
</evidence>
<dbReference type="GO" id="GO:0030288">
    <property type="term" value="C:outer membrane-bounded periplasmic space"/>
    <property type="evidence" value="ECO:0007669"/>
    <property type="project" value="InterPro"/>
</dbReference>
<dbReference type="RefSeq" id="WP_175173061.1">
    <property type="nucleotide sequence ID" value="NZ_CADIJX010000001.1"/>
</dbReference>
<reference evidence="3 4" key="1">
    <citation type="submission" date="2020-04" db="EMBL/GenBank/DDBJ databases">
        <authorList>
            <person name="De Canck E."/>
        </authorList>
    </citation>
    <scope>NUCLEOTIDE SEQUENCE [LARGE SCALE GENOMIC DNA]</scope>
    <source>
        <strain evidence="3 4">LMG 3431</strain>
    </source>
</reference>
<dbReference type="Gene3D" id="3.40.190.170">
    <property type="entry name" value="Bacterial extracellular solute-binding protein, family 7"/>
    <property type="match status" value="1"/>
</dbReference>
<name>A0A6S6YJU4_9BURK</name>
<sequence length="331" mass="36182">MTLFSKHFRALLGGALITAAGFAPLSAHALDIKLGHVLAPSHSWNKAAEGFAAEVKEKTSGRVNFILFPSGQLGNEKTMLEGLQIGSQGAAIIGSGSLQPIEPKFGVVELPYTWSTSQQAYKAFDGELGDALAKLADKKNLTIISWWENGFRHVTNNRGPVAKPTDLAGLKTRVTPDKMRLDTFTALGANPAPLAFGELYSALQQKVFDAQENPLSIIYTSSFFEVQKYLSLTGHVWGPANLIISKPVWNRISADDKKIVQAAADTWRDAQRKMITEGDQQFVAQLKEKGMQVNEVDKAAFAAAVQPVWKTYSVTYGPELMALVQKYREAQ</sequence>
<dbReference type="NCBIfam" id="NF037995">
    <property type="entry name" value="TRAP_S1"/>
    <property type="match status" value="1"/>
</dbReference>
<evidence type="ECO:0000313" key="3">
    <source>
        <dbReference type="EMBL" id="CAB3628628.1"/>
    </source>
</evidence>
<dbReference type="AlphaFoldDB" id="A0A6S6YJU4"/>
<dbReference type="InterPro" id="IPR004682">
    <property type="entry name" value="TRAP_DctP"/>
</dbReference>
<dbReference type="InterPro" id="IPR018389">
    <property type="entry name" value="DctP_fam"/>
</dbReference>
<feature type="chain" id="PRO_5028950764" evidence="2">
    <location>
        <begin position="30"/>
        <end position="331"/>
    </location>
</feature>
<feature type="signal peptide" evidence="2">
    <location>
        <begin position="1"/>
        <end position="29"/>
    </location>
</feature>
<dbReference type="PANTHER" id="PTHR33376:SF2">
    <property type="entry name" value="DICARBOXYLATE-BINDING PERIPLASMIC PROTEIN"/>
    <property type="match status" value="1"/>
</dbReference>
<dbReference type="CDD" id="cd13676">
    <property type="entry name" value="PBP2_TRAP_DctP2_like"/>
    <property type="match status" value="1"/>
</dbReference>
<organism evidence="3 4">
    <name type="scientific">Achromobacter pestifer</name>
    <dbReference type="NCBI Taxonomy" id="1353889"/>
    <lineage>
        <taxon>Bacteria</taxon>
        <taxon>Pseudomonadati</taxon>
        <taxon>Pseudomonadota</taxon>
        <taxon>Betaproteobacteria</taxon>
        <taxon>Burkholderiales</taxon>
        <taxon>Alcaligenaceae</taxon>
        <taxon>Achromobacter</taxon>
    </lineage>
</organism>
<evidence type="ECO:0000256" key="1">
    <source>
        <dbReference type="ARBA" id="ARBA00022729"/>
    </source>
</evidence>
<protein>
    <submittedName>
        <fullName evidence="3">2,3-diketo-L-gulonate-binding periplasmic protein YiaO</fullName>
    </submittedName>
</protein>
<dbReference type="PANTHER" id="PTHR33376">
    <property type="match status" value="1"/>
</dbReference>
<dbReference type="GO" id="GO:0030246">
    <property type="term" value="F:carbohydrate binding"/>
    <property type="evidence" value="ECO:0007669"/>
    <property type="project" value="TreeGrafter"/>
</dbReference>
<keyword evidence="4" id="KW-1185">Reference proteome</keyword>
<accession>A0A6S6YJU4</accession>
<dbReference type="GO" id="GO:0055085">
    <property type="term" value="P:transmembrane transport"/>
    <property type="evidence" value="ECO:0007669"/>
    <property type="project" value="InterPro"/>
</dbReference>
<gene>
    <name evidence="3" type="primary">yiaO_1</name>
    <name evidence="3" type="ORF">LMG3431_00742</name>
</gene>
<dbReference type="Pfam" id="PF03480">
    <property type="entry name" value="DctP"/>
    <property type="match status" value="1"/>
</dbReference>
<dbReference type="NCBIfam" id="TIGR00787">
    <property type="entry name" value="dctP"/>
    <property type="match status" value="1"/>
</dbReference>
<dbReference type="PIRSF" id="PIRSF006470">
    <property type="entry name" value="DctB"/>
    <property type="match status" value="1"/>
</dbReference>
<dbReference type="EMBL" id="CADIJX010000001">
    <property type="protein sequence ID" value="CAB3628628.1"/>
    <property type="molecule type" value="Genomic_DNA"/>
</dbReference>
<proteinExistence type="predicted"/>
<evidence type="ECO:0000256" key="2">
    <source>
        <dbReference type="SAM" id="SignalP"/>
    </source>
</evidence>
<keyword evidence="1 2" id="KW-0732">Signal</keyword>
<dbReference type="Proteomes" id="UP000494108">
    <property type="component" value="Unassembled WGS sequence"/>
</dbReference>